<feature type="transmembrane region" description="Helical" evidence="1">
    <location>
        <begin position="12"/>
        <end position="34"/>
    </location>
</feature>
<dbReference type="InterPro" id="IPR002035">
    <property type="entry name" value="VWF_A"/>
</dbReference>
<dbReference type="Pfam" id="PF17802">
    <property type="entry name" value="SpaA"/>
    <property type="match status" value="1"/>
</dbReference>
<sequence>MIVTLKKQLRWLTLHMLAVAAVLAIMVAALAFPLSEEPAAQAEQVAVQPPLVRPAPGQPAPQNPDLDLNKCGATVAFVVDLSNSLSQADLENQKRTLREMVNSLEGAPYVFSLYTFASAAPAYGEGNQNLKSMSLRDPEDVKKLRGRIDSLFLPGDRFGATNWDQGLGQVADDIEGGTHYDTVYFITDGKPTFDRKGRNFWGNKTEQSEIDNAVEQKERFVKSKTQLIPIGVGSDIQDKRPQNIFEPSNYYDYYYKGYWRVARQLTAEEILRKIATAPEKTIISPDYERLVTELQKNFVTGCLLVNKEIVDGDGAVIKPGDGWRFDLEGAAVTKKELVTNDRGVAAIAVGDFTQGKPEVTITEKQQDDFQLVEEGKGEITCKAFQAGGKSTDVASKKTKDGVQITLDPAKIISCTFSNVPKVPVEINKDVVTPNSVLSPTVNGRTFDLSYTCTYKGKEVAKKEEKGLFSGDRRQIGKLPLGTKCVVEESQPQVDQKLYTLKTTWATDNVESVSEASTSGNDRKIEFVVGKKAYEDKGQVSVVAKNTYEPVMRTIKLSKQIANRDKIPDSLLPKNYPVKYTCRYIPDRSQRPENGGKDQPLYVADGVAIVPLDGEVTIGPLPVGTECAFIEEGTQENPIAIDGYNLDPSWQSNVCVNAGEDASGLKNCQGNYFWLNPDGSTDPQAKAVNNYEPERGSIIIEKKVSGKDSDLGREREFIFDAVCSREGIEVFKKEGIKVAGGQSVRVDDIPVASTCTVHEHDVTVENATVKKAADAQVTVGPANEAPRKALMTNEFVRDQGPITIKKSVDVSQVLDAAKHAELKTGPFKVKAQCVVPMEDSPRSVEVTLTDGETQTLGNFPVGTECSLTEEYEVPDGVELEKDFSTNVATVKSKEGTSVDLKNVFSTPNGDLTISKKVAVLKEDVEDLDAYVPKTFNFDLTCTDGTNKSFSLKAEAEEVISGIKVGAECTLTEQDTQHSQEVIESTSMEGVDKSVTGKVMTFTIPEVGQAATIDVRNEYKPAMAKLTLNKKVNATYQGNGQQVPEDIISGLFADTKFQFSYTCSRGGKELLQGTAQIGRGESIEVEVPVNASCSFTESTVEIDGLEGPTLSLEGAGRLGGEKSDTISVDNIAANTTGTVMNNYKVKTGSFNLRKKVGGDGITEIDKDRKFNLSYTCTYRGKVLREGKMSIARFEQGSEHKVDNLPIGTECQVSEDLDDAQLPNHKLALTWAVTEDQDGNGTETSCTLAENCESAPGQNSAVIKISETENSSGAESNLQGTLVLWNSYTADRLKIQVTKQLTGDGPALASDEDFVFNLVCKDPRSERAITAQRTIKGAGNGLFNVADTQEQTHVEIPVGWSCLITEEQINRYDADVNVSFEGAKLETPLTDTAGATGTFKIAGEPNSTQNVTVKNDYVRKRAQLRVATKYVGNQQGNVNEYLTNKETFGVSWRCEDQLTNQVYEGSLRVPADGKLIEILDKDGKRLPVSVECELTEDTSDKVPAEFANSVQSSHRVYASRNNEVFLDKPGSVTIKPVDLETDNVTDVVFENSYWMDTMAFSVQKHLEGPEGALGDNPQFHFTYRCELPLLPTQPVPEAFRAGAASPTGSQTVKGTFDIGHGQSWVAPGAPTGTRCWISEELTEEQRALLASKGLRLEQSTTQLFEATPTEQADESLEQQIAKAKRTPIAPNGEVELNAEQGGDVIYINSLYRTEGSILIEKVDAKGEPLKGSQFSIFRAEGDRPAGEPLFTDIAPESQKPISLAPGSYYLVETTPGEGAQLLPQSWRFNVTPTGEQSGDLRFTLEPQASDSGLITVKRKDDNDPTSAWVIQVANVKTGELPLTGRGGRKLFTIIPVVLLLIAGGIYAWRRRNE</sequence>
<evidence type="ECO:0000313" key="4">
    <source>
        <dbReference type="Proteomes" id="UP000006465"/>
    </source>
</evidence>
<dbReference type="RefSeq" id="WP_014733098.1">
    <property type="nucleotide sequence ID" value="NC_017945.3"/>
</dbReference>
<keyword evidence="1" id="KW-0812">Transmembrane</keyword>
<dbReference type="SMART" id="SM00327">
    <property type="entry name" value="VWA"/>
    <property type="match status" value="1"/>
</dbReference>
<dbReference type="PROSITE" id="PS50234">
    <property type="entry name" value="VWFA"/>
    <property type="match status" value="1"/>
</dbReference>
<dbReference type="Pfam" id="PF19407">
    <property type="entry name" value="DUF5979"/>
    <property type="match status" value="10"/>
</dbReference>
<dbReference type="InterPro" id="IPR046022">
    <property type="entry name" value="DUF5979"/>
</dbReference>
<dbReference type="CDD" id="cd00198">
    <property type="entry name" value="vWFA"/>
    <property type="match status" value="1"/>
</dbReference>
<dbReference type="Gene3D" id="2.60.40.10">
    <property type="entry name" value="Immunoglobulins"/>
    <property type="match status" value="1"/>
</dbReference>
<dbReference type="InterPro" id="IPR013783">
    <property type="entry name" value="Ig-like_fold"/>
</dbReference>
<reference evidence="3 4" key="1">
    <citation type="journal article" date="2013" name="J. Biotechnol.">
        <title>Genome sequence of Corynebacterium pseudotuberculosis biovar equi strain 258 and prediction of antigenic targets to improve biotechnological vaccine production.</title>
        <authorList>
            <person name="Soares S.C."/>
            <person name="Trost E."/>
            <person name="Ramos R.T."/>
            <person name="Carneiro A.R."/>
            <person name="Santos A.R."/>
            <person name="Pinto A.C."/>
            <person name="Barbosa E."/>
            <person name="Aburjaile F."/>
            <person name="Ali A."/>
            <person name="Diniz C.A."/>
            <person name="Hassan S.S."/>
            <person name="Fiaux K."/>
            <person name="Guimaraes L.C."/>
            <person name="Bakhtiar S.M."/>
            <person name="Pereira U."/>
            <person name="Almeida S.S."/>
            <person name="Abreu V.A."/>
            <person name="Rocha F.S."/>
            <person name="Dorella F.A."/>
            <person name="Miyoshi A."/>
            <person name="Silva A."/>
            <person name="Azevedo V."/>
            <person name="Tauch A."/>
        </authorList>
    </citation>
    <scope>NUCLEOTIDE SEQUENCE [LARGE SCALE GENOMIC DNA]</scope>
    <source>
        <strain evidence="3 4">258</strain>
    </source>
</reference>
<evidence type="ECO:0000256" key="1">
    <source>
        <dbReference type="SAM" id="Phobius"/>
    </source>
</evidence>
<keyword evidence="1" id="KW-1133">Transmembrane helix</keyword>
<organism evidence="3 4">
    <name type="scientific">Corynebacterium pseudotuberculosis 258</name>
    <dbReference type="NCBI Taxonomy" id="1168865"/>
    <lineage>
        <taxon>Bacteria</taxon>
        <taxon>Bacillati</taxon>
        <taxon>Actinomycetota</taxon>
        <taxon>Actinomycetes</taxon>
        <taxon>Mycobacteriales</taxon>
        <taxon>Corynebacteriaceae</taxon>
        <taxon>Corynebacterium</taxon>
    </lineage>
</organism>
<protein>
    <submittedName>
        <fullName evidence="3">VWA domain-containing protein</fullName>
    </submittedName>
</protein>
<dbReference type="SUPFAM" id="SSF53300">
    <property type="entry name" value="vWA-like"/>
    <property type="match status" value="1"/>
</dbReference>
<feature type="domain" description="VWFA" evidence="2">
    <location>
        <begin position="74"/>
        <end position="298"/>
    </location>
</feature>
<dbReference type="Gene3D" id="3.40.50.410">
    <property type="entry name" value="von Willebrand factor, type A domain"/>
    <property type="match status" value="1"/>
</dbReference>
<evidence type="ECO:0000259" key="2">
    <source>
        <dbReference type="PROSITE" id="PS50234"/>
    </source>
</evidence>
<dbReference type="InterPro" id="IPR041033">
    <property type="entry name" value="SpaA_PFL_dom_1"/>
</dbReference>
<gene>
    <name evidence="3" type="ORF">CP258_09825</name>
</gene>
<evidence type="ECO:0000313" key="3">
    <source>
        <dbReference type="EMBL" id="AFK17533.1"/>
    </source>
</evidence>
<feature type="transmembrane region" description="Helical" evidence="1">
    <location>
        <begin position="1847"/>
        <end position="1865"/>
    </location>
</feature>
<dbReference type="GO" id="GO:0005975">
    <property type="term" value="P:carbohydrate metabolic process"/>
    <property type="evidence" value="ECO:0007669"/>
    <property type="project" value="UniProtKB-ARBA"/>
</dbReference>
<dbReference type="Proteomes" id="UP000006465">
    <property type="component" value="Chromosome"/>
</dbReference>
<name>A0AAU8PP46_CORPS</name>
<accession>A0AAU8PP46</accession>
<dbReference type="InterPro" id="IPR036465">
    <property type="entry name" value="vWFA_dom_sf"/>
</dbReference>
<keyword evidence="1" id="KW-0472">Membrane</keyword>
<dbReference type="Gene3D" id="2.60.40.1140">
    <property type="entry name" value="Collagen-binding surface protein Cna, B-type domain"/>
    <property type="match status" value="1"/>
</dbReference>
<dbReference type="EMBL" id="CP003540">
    <property type="protein sequence ID" value="AFK17533.1"/>
    <property type="molecule type" value="Genomic_DNA"/>
</dbReference>
<dbReference type="KEGG" id="coe:CP258_09825"/>
<proteinExistence type="predicted"/>